<name>A0A0F3MPC7_9RICK</name>
<comment type="caution">
    <text evidence="2">The sequence shown here is derived from an EMBL/GenBank/DDBJ whole genome shotgun (WGS) entry which is preliminary data.</text>
</comment>
<dbReference type="EMBL" id="LANP01000001">
    <property type="protein sequence ID" value="KJV57526.1"/>
    <property type="molecule type" value="Genomic_DNA"/>
</dbReference>
<reference evidence="2 3" key="1">
    <citation type="submission" date="2015-02" db="EMBL/GenBank/DDBJ databases">
        <title>Genome Sequencing of Rickettsiales.</title>
        <authorList>
            <person name="Daugherty S.C."/>
            <person name="Su Q."/>
            <person name="Abolude K."/>
            <person name="Beier-Sexton M."/>
            <person name="Carlyon J.A."/>
            <person name="Carter R."/>
            <person name="Day N.P."/>
            <person name="Dumler S.J."/>
            <person name="Dyachenko V."/>
            <person name="Godinez A."/>
            <person name="Kurtti T.J."/>
            <person name="Lichay M."/>
            <person name="Mullins K.E."/>
            <person name="Ott S."/>
            <person name="Pappas-Brown V."/>
            <person name="Paris D.H."/>
            <person name="Patel P."/>
            <person name="Richards A.L."/>
            <person name="Sadzewicz L."/>
            <person name="Sears K."/>
            <person name="Seidman D."/>
            <person name="Sengamalay N."/>
            <person name="Stenos J."/>
            <person name="Tallon L.J."/>
            <person name="Vincent G."/>
            <person name="Fraser C.M."/>
            <person name="Munderloh U."/>
            <person name="Dunning-Hotopp J.C."/>
        </authorList>
    </citation>
    <scope>NUCLEOTIDE SEQUENCE [LARGE SCALE GENOMIC DNA]</scope>
    <source>
        <strain evidence="2 3">Fuller</strain>
    </source>
</reference>
<sequence>MRKARKCLKLSPKGFHPVSSQAAMEAAQKQTPKEENQKSQTSKTGKHVSFGGSSVKVFNHTDPICHPKLGFIFPLKDEDHDGSDSSSSSKSTPTTPTTPTMVLTYTAAAGMISSSQQHTHHIIDHNSSSPVCSPCSPNYDADVECSDSDIEAGPMGAPSIHYDTKF</sequence>
<dbReference type="AlphaFoldDB" id="A0A0F3MPC7"/>
<evidence type="ECO:0000313" key="2">
    <source>
        <dbReference type="EMBL" id="KJV57526.1"/>
    </source>
</evidence>
<protein>
    <submittedName>
        <fullName evidence="2">Uncharacterized protein</fullName>
    </submittedName>
</protein>
<proteinExistence type="predicted"/>
<dbReference type="PATRIC" id="fig|1359168.3.peg.7"/>
<feature type="region of interest" description="Disordered" evidence="1">
    <location>
        <begin position="76"/>
        <end position="99"/>
    </location>
</feature>
<feature type="region of interest" description="Disordered" evidence="1">
    <location>
        <begin position="1"/>
        <end position="52"/>
    </location>
</feature>
<gene>
    <name evidence="2" type="ORF">OCHUTO_0005</name>
</gene>
<feature type="compositionally biased region" description="Low complexity" evidence="1">
    <location>
        <begin position="85"/>
        <end position="99"/>
    </location>
</feature>
<dbReference type="RefSeq" id="WP_045796850.1">
    <property type="nucleotide sequence ID" value="NZ_LANP01000001.1"/>
</dbReference>
<keyword evidence="3" id="KW-1185">Reference proteome</keyword>
<dbReference type="Proteomes" id="UP000033616">
    <property type="component" value="Unassembled WGS sequence"/>
</dbReference>
<organism evidence="2 3">
    <name type="scientific">Orientia chuto str. Dubai</name>
    <dbReference type="NCBI Taxonomy" id="1359168"/>
    <lineage>
        <taxon>Bacteria</taxon>
        <taxon>Pseudomonadati</taxon>
        <taxon>Pseudomonadota</taxon>
        <taxon>Alphaproteobacteria</taxon>
        <taxon>Rickettsiales</taxon>
        <taxon>Rickettsiaceae</taxon>
        <taxon>Rickettsieae</taxon>
        <taxon>Orientia</taxon>
    </lineage>
</organism>
<evidence type="ECO:0000256" key="1">
    <source>
        <dbReference type="SAM" id="MobiDB-lite"/>
    </source>
</evidence>
<evidence type="ECO:0000313" key="3">
    <source>
        <dbReference type="Proteomes" id="UP000033616"/>
    </source>
</evidence>
<accession>A0A0F3MPC7</accession>